<feature type="region of interest" description="Disordered" evidence="1">
    <location>
        <begin position="66"/>
        <end position="123"/>
    </location>
</feature>
<organism evidence="3 4">
    <name type="scientific">Aspergillus ibericus CBS 121593</name>
    <dbReference type="NCBI Taxonomy" id="1448316"/>
    <lineage>
        <taxon>Eukaryota</taxon>
        <taxon>Fungi</taxon>
        <taxon>Dikarya</taxon>
        <taxon>Ascomycota</taxon>
        <taxon>Pezizomycotina</taxon>
        <taxon>Eurotiomycetes</taxon>
        <taxon>Eurotiomycetidae</taxon>
        <taxon>Eurotiales</taxon>
        <taxon>Aspergillaceae</taxon>
        <taxon>Aspergillus</taxon>
        <taxon>Aspergillus subgen. Circumdati</taxon>
    </lineage>
</organism>
<feature type="transmembrane region" description="Helical" evidence="2">
    <location>
        <begin position="20"/>
        <end position="47"/>
    </location>
</feature>
<evidence type="ECO:0000313" key="3">
    <source>
        <dbReference type="EMBL" id="RAL00540.1"/>
    </source>
</evidence>
<keyword evidence="2" id="KW-0472">Membrane</keyword>
<dbReference type="GeneID" id="37218199"/>
<evidence type="ECO:0000256" key="1">
    <source>
        <dbReference type="SAM" id="MobiDB-lite"/>
    </source>
</evidence>
<evidence type="ECO:0000256" key="2">
    <source>
        <dbReference type="SAM" id="Phobius"/>
    </source>
</evidence>
<keyword evidence="4" id="KW-1185">Reference proteome</keyword>
<proteinExistence type="predicted"/>
<dbReference type="AlphaFoldDB" id="A0A395GYU9"/>
<gene>
    <name evidence="3" type="ORF">BO80DRAFT_101485</name>
</gene>
<dbReference type="RefSeq" id="XP_025574867.1">
    <property type="nucleotide sequence ID" value="XM_025713334.1"/>
</dbReference>
<dbReference type="Proteomes" id="UP000249402">
    <property type="component" value="Unassembled WGS sequence"/>
</dbReference>
<feature type="compositionally biased region" description="Basic and acidic residues" evidence="1">
    <location>
        <begin position="70"/>
        <end position="82"/>
    </location>
</feature>
<keyword evidence="2" id="KW-0812">Transmembrane</keyword>
<reference evidence="3 4" key="1">
    <citation type="submission" date="2018-02" db="EMBL/GenBank/DDBJ databases">
        <title>The genomes of Aspergillus section Nigri reveals drivers in fungal speciation.</title>
        <authorList>
            <consortium name="DOE Joint Genome Institute"/>
            <person name="Vesth T.C."/>
            <person name="Nybo J."/>
            <person name="Theobald S."/>
            <person name="Brandl J."/>
            <person name="Frisvad J.C."/>
            <person name="Nielsen K.F."/>
            <person name="Lyhne E.K."/>
            <person name="Kogle M.E."/>
            <person name="Kuo A."/>
            <person name="Riley R."/>
            <person name="Clum A."/>
            <person name="Nolan M."/>
            <person name="Lipzen A."/>
            <person name="Salamov A."/>
            <person name="Henrissat B."/>
            <person name="Wiebenga A."/>
            <person name="De vries R.P."/>
            <person name="Grigoriev I.V."/>
            <person name="Mortensen U.H."/>
            <person name="Andersen M.R."/>
            <person name="Baker S.E."/>
        </authorList>
    </citation>
    <scope>NUCLEOTIDE SEQUENCE [LARGE SCALE GENOMIC DNA]</scope>
    <source>
        <strain evidence="3 4">CBS 121593</strain>
    </source>
</reference>
<evidence type="ECO:0000313" key="4">
    <source>
        <dbReference type="Proteomes" id="UP000249402"/>
    </source>
</evidence>
<sequence length="123" mass="13479">MAPLADDNHNNLSRGKMNIFSFLSIFAVKEIFFSLSVCSFAFSFSFFRSGMMSGTAKVLIGLKYSNGDTSDPRHGRAGRSGEDPTAGGEVQVTTQIAQGKVMRQGNSPKERKREVRGKDGRPR</sequence>
<dbReference type="VEuPathDB" id="FungiDB:BO80DRAFT_101485"/>
<feature type="compositionally biased region" description="Basic and acidic residues" evidence="1">
    <location>
        <begin position="108"/>
        <end position="123"/>
    </location>
</feature>
<dbReference type="OrthoDB" id="10481029at2759"/>
<dbReference type="EMBL" id="KZ824440">
    <property type="protein sequence ID" value="RAL00540.1"/>
    <property type="molecule type" value="Genomic_DNA"/>
</dbReference>
<keyword evidence="2" id="KW-1133">Transmembrane helix</keyword>
<name>A0A395GYU9_9EURO</name>
<accession>A0A395GYU9</accession>
<protein>
    <submittedName>
        <fullName evidence="3">Uncharacterized protein</fullName>
    </submittedName>
</protein>